<comment type="caution">
    <text evidence="6">The sequence shown here is derived from an EMBL/GenBank/DDBJ whole genome shotgun (WGS) entry which is preliminary data.</text>
</comment>
<dbReference type="GO" id="GO:0032790">
    <property type="term" value="P:ribosome disassembly"/>
    <property type="evidence" value="ECO:0007669"/>
    <property type="project" value="TreeGrafter"/>
</dbReference>
<dbReference type="Gene3D" id="2.40.30.10">
    <property type="entry name" value="Translation factors"/>
    <property type="match status" value="1"/>
</dbReference>
<dbReference type="InterPro" id="IPR009000">
    <property type="entry name" value="Transl_B-barrel_sf"/>
</dbReference>
<dbReference type="GO" id="GO:0003924">
    <property type="term" value="F:GTPase activity"/>
    <property type="evidence" value="ECO:0007669"/>
    <property type="project" value="InterPro"/>
</dbReference>
<dbReference type="Gene3D" id="3.40.50.300">
    <property type="entry name" value="P-loop containing nucleotide triphosphate hydrolases"/>
    <property type="match status" value="1"/>
</dbReference>
<gene>
    <name evidence="6" type="ORF">BXZ70DRAFT_982911</name>
</gene>
<dbReference type="SUPFAM" id="SSF52540">
    <property type="entry name" value="P-loop containing nucleoside triphosphate hydrolases"/>
    <property type="match status" value="1"/>
</dbReference>
<evidence type="ECO:0000256" key="4">
    <source>
        <dbReference type="ARBA" id="ARBA00023134"/>
    </source>
</evidence>
<dbReference type="Proteomes" id="UP000813824">
    <property type="component" value="Unassembled WGS sequence"/>
</dbReference>
<dbReference type="Gene3D" id="3.30.70.870">
    <property type="entry name" value="Elongation Factor G (Translational Gtpase), domain 3"/>
    <property type="match status" value="1"/>
</dbReference>
<accession>A0A8K0UY36</accession>
<dbReference type="InterPro" id="IPR041095">
    <property type="entry name" value="EFG_II"/>
</dbReference>
<organism evidence="6 7">
    <name type="scientific">Cristinia sonorae</name>
    <dbReference type="NCBI Taxonomy" id="1940300"/>
    <lineage>
        <taxon>Eukaryota</taxon>
        <taxon>Fungi</taxon>
        <taxon>Dikarya</taxon>
        <taxon>Basidiomycota</taxon>
        <taxon>Agaricomycotina</taxon>
        <taxon>Agaricomycetes</taxon>
        <taxon>Agaricomycetidae</taxon>
        <taxon>Agaricales</taxon>
        <taxon>Pleurotineae</taxon>
        <taxon>Stephanosporaceae</taxon>
        <taxon>Cristinia</taxon>
    </lineage>
</organism>
<dbReference type="Pfam" id="PF14492">
    <property type="entry name" value="EFG_III"/>
    <property type="match status" value="1"/>
</dbReference>
<dbReference type="PANTHER" id="PTHR43261:SF1">
    <property type="entry name" value="RIBOSOME-RELEASING FACTOR 2, MITOCHONDRIAL"/>
    <property type="match status" value="1"/>
</dbReference>
<dbReference type="InterPro" id="IPR000795">
    <property type="entry name" value="T_Tr_GTP-bd_dom"/>
</dbReference>
<dbReference type="InterPro" id="IPR035647">
    <property type="entry name" value="EFG_III/V"/>
</dbReference>
<keyword evidence="2" id="KW-0648">Protein biosynthesis</keyword>
<keyword evidence="6" id="KW-0251">Elongation factor</keyword>
<dbReference type="NCBIfam" id="TIGR00231">
    <property type="entry name" value="small_GTP"/>
    <property type="match status" value="1"/>
</dbReference>
<evidence type="ECO:0000313" key="6">
    <source>
        <dbReference type="EMBL" id="KAH8105904.1"/>
    </source>
</evidence>
<dbReference type="PROSITE" id="PS51722">
    <property type="entry name" value="G_TR_2"/>
    <property type="match status" value="1"/>
</dbReference>
<reference evidence="6" key="1">
    <citation type="journal article" date="2021" name="New Phytol.">
        <title>Evolutionary innovations through gain and loss of genes in the ectomycorrhizal Boletales.</title>
        <authorList>
            <person name="Wu G."/>
            <person name="Miyauchi S."/>
            <person name="Morin E."/>
            <person name="Kuo A."/>
            <person name="Drula E."/>
            <person name="Varga T."/>
            <person name="Kohler A."/>
            <person name="Feng B."/>
            <person name="Cao Y."/>
            <person name="Lipzen A."/>
            <person name="Daum C."/>
            <person name="Hundley H."/>
            <person name="Pangilinan J."/>
            <person name="Johnson J."/>
            <person name="Barry K."/>
            <person name="LaButti K."/>
            <person name="Ng V."/>
            <person name="Ahrendt S."/>
            <person name="Min B."/>
            <person name="Choi I.G."/>
            <person name="Park H."/>
            <person name="Plett J.M."/>
            <person name="Magnuson J."/>
            <person name="Spatafora J.W."/>
            <person name="Nagy L.G."/>
            <person name="Henrissat B."/>
            <person name="Grigoriev I.V."/>
            <person name="Yang Z.L."/>
            <person name="Xu J."/>
            <person name="Martin F.M."/>
        </authorList>
    </citation>
    <scope>NUCLEOTIDE SEQUENCE</scope>
    <source>
        <strain evidence="6">KKN 215</strain>
    </source>
</reference>
<dbReference type="AlphaFoldDB" id="A0A8K0UY36"/>
<dbReference type="GO" id="GO:0032543">
    <property type="term" value="P:mitochondrial translation"/>
    <property type="evidence" value="ECO:0007669"/>
    <property type="project" value="TreeGrafter"/>
</dbReference>
<dbReference type="SUPFAM" id="SSF50447">
    <property type="entry name" value="Translation proteins"/>
    <property type="match status" value="1"/>
</dbReference>
<evidence type="ECO:0000256" key="1">
    <source>
        <dbReference type="ARBA" id="ARBA00022741"/>
    </source>
</evidence>
<dbReference type="InterPro" id="IPR027417">
    <property type="entry name" value="P-loop_NTPase"/>
</dbReference>
<proteinExistence type="predicted"/>
<keyword evidence="7" id="KW-1185">Reference proteome</keyword>
<dbReference type="PANTHER" id="PTHR43261">
    <property type="entry name" value="TRANSLATION ELONGATION FACTOR G-RELATED"/>
    <property type="match status" value="1"/>
</dbReference>
<evidence type="ECO:0000313" key="7">
    <source>
        <dbReference type="Proteomes" id="UP000813824"/>
    </source>
</evidence>
<dbReference type="Gene3D" id="3.30.70.240">
    <property type="match status" value="1"/>
</dbReference>
<dbReference type="InterPro" id="IPR031157">
    <property type="entry name" value="G_TR_CS"/>
</dbReference>
<keyword evidence="4" id="KW-0342">GTP-binding</keyword>
<keyword evidence="1" id="KW-0547">Nucleotide-binding</keyword>
<dbReference type="Pfam" id="PF00679">
    <property type="entry name" value="EFG_C"/>
    <property type="match status" value="1"/>
</dbReference>
<name>A0A8K0UY36_9AGAR</name>
<dbReference type="SMART" id="SM00838">
    <property type="entry name" value="EFG_C"/>
    <property type="match status" value="1"/>
</dbReference>
<dbReference type="GO" id="GO:0003746">
    <property type="term" value="F:translation elongation factor activity"/>
    <property type="evidence" value="ECO:0007669"/>
    <property type="project" value="UniProtKB-KW"/>
</dbReference>
<evidence type="ECO:0000256" key="2">
    <source>
        <dbReference type="ARBA" id="ARBA00022917"/>
    </source>
</evidence>
<dbReference type="OrthoDB" id="198619at2759"/>
<dbReference type="InterPro" id="IPR053905">
    <property type="entry name" value="EF-G-like_DII"/>
</dbReference>
<dbReference type="PROSITE" id="PS00301">
    <property type="entry name" value="G_TR_1"/>
    <property type="match status" value="1"/>
</dbReference>
<evidence type="ECO:0000259" key="5">
    <source>
        <dbReference type="PROSITE" id="PS51722"/>
    </source>
</evidence>
<sequence>MLPLLRRCGLSQTFKLQLTVIGSGSRRGLTTSGQDSPNELRNMALMAHIDSGKTTLTESILLKSSYLSSAGSVDTGSTTTDFLPAERERGITIQSASVPVKWKDWTFNLIDTPGHADFGMEVESASRVVDGAVVLIDSVEGVEAQTKGVWRQLDRYGVKARMIFLNKLDRAGASVHSSMTSLLAHKLHPRPVILTVPIASFNPGDYLRGEPGVQGLVDLVHWKLHKWDEHGNSSTHSLPTDVEDLENGSIIPAGHPLIPHLIPARTSLLENVSMLSEDFMEALLDLPSSPSAYLSVNASAILPHLRAATIRSDLLPVLCGSAFKHIGTKLVMDYIGALLPSPSDVESFIPQPSAPLRLLAWKVWWDERRGWMTFVRVYSGTLTRQSVLYNTSSHQKERISKLLLLYGSDAKEVDSLPFGSVGVIAGLKFTRTGDTLVANQHAAKAQSMQTIVPPPPVMTAAVVPQSHSDLQPVEEALKSLSRTDPSVRIEMNEGQILAHGLGALHLEIVEGRLRDEWKVNFEFGSRRVSYREGLGSAVVSPVPNSWTMDHNGKQVNVLVDFSIRPLDPDEKGNPIWNGNLVVGKDDKPLALSESAPTQHDAWGHIARGISTALSSSPHTSLVSTHVRVKVHGYEHPKEVPPVILAGASARILRDWLKKAGMGPIFEPYIKLKVNVYEDTLGKIVRDITEHGGEVLDLASGSMGVEGDDEIGGYPSDAVFIPPESLSPSSLAFTGSTTSMRRSVHAVAPLSRMLDFSNRLRALSGGHGVFEMENAGFRQVGQDRKQEILKEIGRA</sequence>
<dbReference type="SUPFAM" id="SSF54980">
    <property type="entry name" value="EF-G C-terminal domain-like"/>
    <property type="match status" value="2"/>
</dbReference>
<protein>
    <submittedName>
        <fullName evidence="6">Translation elongation factor 2</fullName>
    </submittedName>
</protein>
<dbReference type="Pfam" id="PF00009">
    <property type="entry name" value="GTP_EFTU"/>
    <property type="match status" value="1"/>
</dbReference>
<dbReference type="InterPro" id="IPR005225">
    <property type="entry name" value="Small_GTP-bd"/>
</dbReference>
<evidence type="ECO:0000256" key="3">
    <source>
        <dbReference type="ARBA" id="ARBA00023128"/>
    </source>
</evidence>
<dbReference type="EMBL" id="JAEVFJ010000003">
    <property type="protein sequence ID" value="KAH8105904.1"/>
    <property type="molecule type" value="Genomic_DNA"/>
</dbReference>
<keyword evidence="3" id="KW-0496">Mitochondrion</keyword>
<feature type="domain" description="Tr-type G" evidence="5">
    <location>
        <begin position="38"/>
        <end position="343"/>
    </location>
</feature>
<dbReference type="InterPro" id="IPR000640">
    <property type="entry name" value="EFG_V-like"/>
</dbReference>
<dbReference type="PRINTS" id="PR00315">
    <property type="entry name" value="ELONGATNFCT"/>
</dbReference>
<dbReference type="GO" id="GO:0005759">
    <property type="term" value="C:mitochondrial matrix"/>
    <property type="evidence" value="ECO:0007669"/>
    <property type="project" value="UniProtKB-ARBA"/>
</dbReference>
<dbReference type="Pfam" id="PF22042">
    <property type="entry name" value="EF-G_D2"/>
    <property type="match status" value="1"/>
</dbReference>
<dbReference type="FunFam" id="3.40.50.300:FF:000514">
    <property type="entry name" value="Ribosome-releasing factor 2, mitochondrial"/>
    <property type="match status" value="1"/>
</dbReference>
<dbReference type="GO" id="GO:0005525">
    <property type="term" value="F:GTP binding"/>
    <property type="evidence" value="ECO:0007669"/>
    <property type="project" value="UniProtKB-KW"/>
</dbReference>